<dbReference type="AlphaFoldDB" id="A0AAV0QIP6"/>
<dbReference type="EMBL" id="CAMGYJ010000009">
    <property type="protein sequence ID" value="CAI0545093.1"/>
    <property type="molecule type" value="Genomic_DNA"/>
</dbReference>
<evidence type="ECO:0000313" key="3">
    <source>
        <dbReference type="Proteomes" id="UP001154282"/>
    </source>
</evidence>
<protein>
    <submittedName>
        <fullName evidence="2">Uncharacterized protein</fullName>
    </submittedName>
</protein>
<dbReference type="Proteomes" id="UP001154282">
    <property type="component" value="Unassembled WGS sequence"/>
</dbReference>
<keyword evidence="3" id="KW-1185">Reference proteome</keyword>
<comment type="caution">
    <text evidence="2">The sequence shown here is derived from an EMBL/GenBank/DDBJ whole genome shotgun (WGS) entry which is preliminary data.</text>
</comment>
<name>A0AAV0QIP6_9ROSI</name>
<evidence type="ECO:0000313" key="2">
    <source>
        <dbReference type="EMBL" id="CAI0545093.1"/>
    </source>
</evidence>
<feature type="non-terminal residue" evidence="2">
    <location>
        <position position="63"/>
    </location>
</feature>
<proteinExistence type="predicted"/>
<feature type="region of interest" description="Disordered" evidence="1">
    <location>
        <begin position="26"/>
        <end position="63"/>
    </location>
</feature>
<feature type="compositionally biased region" description="Basic and acidic residues" evidence="1">
    <location>
        <begin position="43"/>
        <end position="54"/>
    </location>
</feature>
<organism evidence="2 3">
    <name type="scientific">Linum tenue</name>
    <dbReference type="NCBI Taxonomy" id="586396"/>
    <lineage>
        <taxon>Eukaryota</taxon>
        <taxon>Viridiplantae</taxon>
        <taxon>Streptophyta</taxon>
        <taxon>Embryophyta</taxon>
        <taxon>Tracheophyta</taxon>
        <taxon>Spermatophyta</taxon>
        <taxon>Magnoliopsida</taxon>
        <taxon>eudicotyledons</taxon>
        <taxon>Gunneridae</taxon>
        <taxon>Pentapetalae</taxon>
        <taxon>rosids</taxon>
        <taxon>fabids</taxon>
        <taxon>Malpighiales</taxon>
        <taxon>Linaceae</taxon>
        <taxon>Linum</taxon>
    </lineage>
</organism>
<accession>A0AAV0QIP6</accession>
<reference evidence="2" key="1">
    <citation type="submission" date="2022-08" db="EMBL/GenBank/DDBJ databases">
        <authorList>
            <person name="Gutierrez-Valencia J."/>
        </authorList>
    </citation>
    <scope>NUCLEOTIDE SEQUENCE</scope>
</reference>
<evidence type="ECO:0000256" key="1">
    <source>
        <dbReference type="SAM" id="MobiDB-lite"/>
    </source>
</evidence>
<sequence length="63" mass="7096">GLSLNSLSLSIYHTLSYIVLTWASERRSRGPPPASQVLPSRGDQTKESRSEPHNRLVHSRLKQ</sequence>
<gene>
    <name evidence="2" type="ORF">LITE_LOCUS43434</name>
</gene>
<feature type="non-terminal residue" evidence="2">
    <location>
        <position position="1"/>
    </location>
</feature>